<feature type="coiled-coil region" evidence="9">
    <location>
        <begin position="33"/>
        <end position="60"/>
    </location>
</feature>
<evidence type="ECO:0000256" key="8">
    <source>
        <dbReference type="ARBA" id="ARBA00023012"/>
    </source>
</evidence>
<keyword evidence="7" id="KW-0067">ATP-binding</keyword>
<gene>
    <name evidence="13" type="ORF">EDD57_103105</name>
</gene>
<dbReference type="InterPro" id="IPR005467">
    <property type="entry name" value="His_kinase_dom"/>
</dbReference>
<dbReference type="PANTHER" id="PTHR43065">
    <property type="entry name" value="SENSOR HISTIDINE KINASE"/>
    <property type="match status" value="1"/>
</dbReference>
<evidence type="ECO:0000259" key="12">
    <source>
        <dbReference type="PROSITE" id="PS50887"/>
    </source>
</evidence>
<dbReference type="SUPFAM" id="SSF55874">
    <property type="entry name" value="ATPase domain of HSP90 chaperone/DNA topoisomerase II/histidine kinase"/>
    <property type="match status" value="1"/>
</dbReference>
<sequence length="454" mass="52038">MTDSLLDEMISLEPFLWGCFIVVFIYTYLHNKNKKLRRKNREITSQLTASQLEIQEMNDQIEEIYCRDYLTGLYNLGGFQDAVVRSLERMSPLQSYHVVSIDLADFKQVNLREGVEFGDQILIEVADQFQGQLPPSVHIARYDGDQFAIGLTGDHHYLRRCVEIIDQVMSQICTERVNIEYCIGTASYPAESANASELIRLAEKRLSIEQRRMRDKEEEKRRHMEKLSAVGQLAAGLAHEIRNPLTSIRGFVQISAAESTEVKKWESIILPEIDRINDLLTQFLNLSESRPTRFQNFHVDQLISDICSLLKPKVMLMGHELVMETPKAPIYIEADPEKLKQVLINLIQNGLDALVQRGRVEIKWYVKNKGLWIEIQDTGAGIKPEFISRIYEPFFTTKDEGTGMGLAICHRIIQDHGGCMRVESRMGKGTTFHLSLPLKQEPVQMEEDCALFGE</sequence>
<dbReference type="Pfam" id="PF00990">
    <property type="entry name" value="GGDEF"/>
    <property type="match status" value="1"/>
</dbReference>
<dbReference type="InterPro" id="IPR043128">
    <property type="entry name" value="Rev_trsase/Diguanyl_cyclase"/>
</dbReference>
<comment type="catalytic activity">
    <reaction evidence="1">
        <text>ATP + protein L-histidine = ADP + protein N-phospho-L-histidine.</text>
        <dbReference type="EC" id="2.7.13.3"/>
    </reaction>
</comment>
<keyword evidence="4" id="KW-0808">Transferase</keyword>
<dbReference type="InterPro" id="IPR003661">
    <property type="entry name" value="HisK_dim/P_dom"/>
</dbReference>
<feature type="coiled-coil region" evidence="9">
    <location>
        <begin position="199"/>
        <end position="226"/>
    </location>
</feature>
<dbReference type="SMART" id="SM00388">
    <property type="entry name" value="HisKA"/>
    <property type="match status" value="1"/>
</dbReference>
<dbReference type="CDD" id="cd00082">
    <property type="entry name" value="HisKA"/>
    <property type="match status" value="1"/>
</dbReference>
<evidence type="ECO:0000256" key="6">
    <source>
        <dbReference type="ARBA" id="ARBA00022777"/>
    </source>
</evidence>
<dbReference type="SMART" id="SM00387">
    <property type="entry name" value="HATPase_c"/>
    <property type="match status" value="1"/>
</dbReference>
<evidence type="ECO:0000256" key="4">
    <source>
        <dbReference type="ARBA" id="ARBA00022679"/>
    </source>
</evidence>
<dbReference type="PROSITE" id="PS50887">
    <property type="entry name" value="GGDEF"/>
    <property type="match status" value="1"/>
</dbReference>
<dbReference type="NCBIfam" id="TIGR00254">
    <property type="entry name" value="GGDEF"/>
    <property type="match status" value="1"/>
</dbReference>
<dbReference type="Gene3D" id="1.10.287.130">
    <property type="match status" value="1"/>
</dbReference>
<dbReference type="Pfam" id="PF00512">
    <property type="entry name" value="HisKA"/>
    <property type="match status" value="1"/>
</dbReference>
<keyword evidence="6" id="KW-0418">Kinase</keyword>
<evidence type="ECO:0000256" key="10">
    <source>
        <dbReference type="SAM" id="Phobius"/>
    </source>
</evidence>
<keyword evidence="10" id="KW-0472">Membrane</keyword>
<dbReference type="AlphaFoldDB" id="A0A4R2RZE1"/>
<dbReference type="InterPro" id="IPR004358">
    <property type="entry name" value="Sig_transdc_His_kin-like_C"/>
</dbReference>
<dbReference type="EC" id="2.7.13.3" evidence="2"/>
<evidence type="ECO:0000256" key="2">
    <source>
        <dbReference type="ARBA" id="ARBA00012438"/>
    </source>
</evidence>
<evidence type="ECO:0000256" key="1">
    <source>
        <dbReference type="ARBA" id="ARBA00000085"/>
    </source>
</evidence>
<dbReference type="Pfam" id="PF02518">
    <property type="entry name" value="HATPase_c"/>
    <property type="match status" value="1"/>
</dbReference>
<proteinExistence type="predicted"/>
<evidence type="ECO:0000256" key="9">
    <source>
        <dbReference type="SAM" id="Coils"/>
    </source>
</evidence>
<feature type="transmembrane region" description="Helical" evidence="10">
    <location>
        <begin position="12"/>
        <end position="29"/>
    </location>
</feature>
<keyword evidence="8" id="KW-0902">Two-component regulatory system</keyword>
<dbReference type="InterPro" id="IPR036097">
    <property type="entry name" value="HisK_dim/P_sf"/>
</dbReference>
<evidence type="ECO:0000313" key="14">
    <source>
        <dbReference type="Proteomes" id="UP000294746"/>
    </source>
</evidence>
<evidence type="ECO:0000256" key="7">
    <source>
        <dbReference type="ARBA" id="ARBA00022840"/>
    </source>
</evidence>
<protein>
    <recommendedName>
        <fullName evidence="2">histidine kinase</fullName>
        <ecNumber evidence="2">2.7.13.3</ecNumber>
    </recommendedName>
</protein>
<reference evidence="13 14" key="1">
    <citation type="submission" date="2019-03" db="EMBL/GenBank/DDBJ databases">
        <title>Genomic Encyclopedia of Type Strains, Phase IV (KMG-IV): sequencing the most valuable type-strain genomes for metagenomic binning, comparative biology and taxonomic classification.</title>
        <authorList>
            <person name="Goeker M."/>
        </authorList>
    </citation>
    <scope>NUCLEOTIDE SEQUENCE [LARGE SCALE GENOMIC DNA]</scope>
    <source>
        <strain evidence="13 14">DSM 46831</strain>
    </source>
</reference>
<dbReference type="PROSITE" id="PS50109">
    <property type="entry name" value="HIS_KIN"/>
    <property type="match status" value="1"/>
</dbReference>
<dbReference type="EMBL" id="SLXV01000003">
    <property type="protein sequence ID" value="TCP70289.1"/>
    <property type="molecule type" value="Genomic_DNA"/>
</dbReference>
<name>A0A4R2RZE1_9BACL</name>
<dbReference type="OrthoDB" id="9815750at2"/>
<keyword evidence="5" id="KW-0547">Nucleotide-binding</keyword>
<organism evidence="13 14">
    <name type="scientific">Baia soyae</name>
    <dbReference type="NCBI Taxonomy" id="1544746"/>
    <lineage>
        <taxon>Bacteria</taxon>
        <taxon>Bacillati</taxon>
        <taxon>Bacillota</taxon>
        <taxon>Bacilli</taxon>
        <taxon>Bacillales</taxon>
        <taxon>Thermoactinomycetaceae</taxon>
        <taxon>Baia</taxon>
    </lineage>
</organism>
<dbReference type="GO" id="GO:0005524">
    <property type="term" value="F:ATP binding"/>
    <property type="evidence" value="ECO:0007669"/>
    <property type="project" value="UniProtKB-KW"/>
</dbReference>
<dbReference type="SUPFAM" id="SSF55073">
    <property type="entry name" value="Nucleotide cyclase"/>
    <property type="match status" value="1"/>
</dbReference>
<dbReference type="InterPro" id="IPR000160">
    <property type="entry name" value="GGDEF_dom"/>
</dbReference>
<dbReference type="InterPro" id="IPR003594">
    <property type="entry name" value="HATPase_dom"/>
</dbReference>
<evidence type="ECO:0000256" key="3">
    <source>
        <dbReference type="ARBA" id="ARBA00022553"/>
    </source>
</evidence>
<feature type="domain" description="GGDEF" evidence="12">
    <location>
        <begin position="94"/>
        <end position="222"/>
    </location>
</feature>
<dbReference type="Gene3D" id="3.30.565.10">
    <property type="entry name" value="Histidine kinase-like ATPase, C-terminal domain"/>
    <property type="match status" value="1"/>
</dbReference>
<accession>A0A4R2RZE1</accession>
<dbReference type="PANTHER" id="PTHR43065:SF10">
    <property type="entry name" value="PEROXIDE STRESS-ACTIVATED HISTIDINE KINASE MAK3"/>
    <property type="match status" value="1"/>
</dbReference>
<dbReference type="CDD" id="cd01949">
    <property type="entry name" value="GGDEF"/>
    <property type="match status" value="1"/>
</dbReference>
<dbReference type="GO" id="GO:0000155">
    <property type="term" value="F:phosphorelay sensor kinase activity"/>
    <property type="evidence" value="ECO:0007669"/>
    <property type="project" value="InterPro"/>
</dbReference>
<evidence type="ECO:0000256" key="5">
    <source>
        <dbReference type="ARBA" id="ARBA00022741"/>
    </source>
</evidence>
<keyword evidence="9" id="KW-0175">Coiled coil</keyword>
<dbReference type="PRINTS" id="PR00344">
    <property type="entry name" value="BCTRLSENSOR"/>
</dbReference>
<dbReference type="Proteomes" id="UP000294746">
    <property type="component" value="Unassembled WGS sequence"/>
</dbReference>
<evidence type="ECO:0000313" key="13">
    <source>
        <dbReference type="EMBL" id="TCP70289.1"/>
    </source>
</evidence>
<keyword evidence="14" id="KW-1185">Reference proteome</keyword>
<dbReference type="SMART" id="SM00267">
    <property type="entry name" value="GGDEF"/>
    <property type="match status" value="1"/>
</dbReference>
<comment type="caution">
    <text evidence="13">The sequence shown here is derived from an EMBL/GenBank/DDBJ whole genome shotgun (WGS) entry which is preliminary data.</text>
</comment>
<feature type="domain" description="Histidine kinase" evidence="11">
    <location>
        <begin position="236"/>
        <end position="440"/>
    </location>
</feature>
<dbReference type="Gene3D" id="3.30.70.270">
    <property type="match status" value="1"/>
</dbReference>
<evidence type="ECO:0000259" key="11">
    <source>
        <dbReference type="PROSITE" id="PS50109"/>
    </source>
</evidence>
<keyword evidence="10" id="KW-0812">Transmembrane</keyword>
<dbReference type="InterPro" id="IPR029787">
    <property type="entry name" value="Nucleotide_cyclase"/>
</dbReference>
<keyword evidence="10" id="KW-1133">Transmembrane helix</keyword>
<keyword evidence="3" id="KW-0597">Phosphoprotein</keyword>
<dbReference type="InterPro" id="IPR036890">
    <property type="entry name" value="HATPase_C_sf"/>
</dbReference>
<dbReference type="SUPFAM" id="SSF47384">
    <property type="entry name" value="Homodimeric domain of signal transducing histidine kinase"/>
    <property type="match status" value="1"/>
</dbReference>
<dbReference type="RefSeq" id="WP_131847808.1">
    <property type="nucleotide sequence ID" value="NZ_SLXV01000003.1"/>
</dbReference>